<feature type="transmembrane region" description="Helical" evidence="1">
    <location>
        <begin position="306"/>
        <end position="330"/>
    </location>
</feature>
<evidence type="ECO:0008006" key="4">
    <source>
        <dbReference type="Google" id="ProtNLM"/>
    </source>
</evidence>
<keyword evidence="3" id="KW-1185">Reference proteome</keyword>
<organism evidence="2 3">
    <name type="scientific">Nesidiocoris tenuis</name>
    <dbReference type="NCBI Taxonomy" id="355587"/>
    <lineage>
        <taxon>Eukaryota</taxon>
        <taxon>Metazoa</taxon>
        <taxon>Ecdysozoa</taxon>
        <taxon>Arthropoda</taxon>
        <taxon>Hexapoda</taxon>
        <taxon>Insecta</taxon>
        <taxon>Pterygota</taxon>
        <taxon>Neoptera</taxon>
        <taxon>Paraneoptera</taxon>
        <taxon>Hemiptera</taxon>
        <taxon>Heteroptera</taxon>
        <taxon>Panheteroptera</taxon>
        <taxon>Cimicomorpha</taxon>
        <taxon>Miridae</taxon>
        <taxon>Dicyphina</taxon>
        <taxon>Nesidiocoris</taxon>
    </lineage>
</organism>
<gene>
    <name evidence="2" type="ORF">NTEN_LOCUS21868</name>
</gene>
<proteinExistence type="predicted"/>
<dbReference type="AlphaFoldDB" id="A0A6H5HM59"/>
<accession>A0A6H5HM59</accession>
<evidence type="ECO:0000313" key="2">
    <source>
        <dbReference type="EMBL" id="CAB0017959.1"/>
    </source>
</evidence>
<feature type="transmembrane region" description="Helical" evidence="1">
    <location>
        <begin position="188"/>
        <end position="206"/>
    </location>
</feature>
<feature type="transmembrane region" description="Helical" evidence="1">
    <location>
        <begin position="573"/>
        <end position="596"/>
    </location>
</feature>
<sequence length="666" mass="76120">MFLCFQGVFFNTGLKCSPCDKAQSPGRPFPFNYTQQVVVHLFPRTNHNTGPNWSSTKNNLLLNSPTAQNLSIANLERKREIPRIREYAVKSARLRSHRQIAIVIASFPAINYKESSNHSAQGAHSHRSWQGITKLKFCRLVYGLQQLYMKNKATVSLFIFFSLWMNERTGGILLCIVGPLNISWRSQVLVSFAVCGISFFLYCFILKPSPSLSQSQMLSQRIGNEILGCIVSALSTKRQLRGAIQKHSWVEFAEYRYSIKTITLTKQFLRLCLCLLPSMGFLMFAATRGDFYRRFWKRLKPTGLFAYTSVMPGIRITSMLSGLIFQLVLLPFLECIGLKLKFMTRFILGYLAALVVIFYSAVMMKKLELPEPVGAVGIVRIFNANSFPIRVITQDLKFTSINATISPYHALILSLEVSQESLFKLMVWVDSESYLTTHFAVVPGRTTAYVVVRPLNVIRIRDDLPLIEGPPGMNDMTKATLFIVNLIEQLNTTVNFLTIEKEFKFSIETRSGKLVTTQLEGGSYFLEFVELELSGSVSFGIGGVYGLYLFQYDYELMGLTEILIPENTLRAEFNLGISIPYGIAMVLCFVSLRSFLFHNAPEGMESISFAYFEFLENMTCWIVWMNFRLWHSIITAQVLIIYCMIYTFFFFFTIFVLVKYIEFFKT</sequence>
<keyword evidence="1" id="KW-0472">Membrane</keyword>
<protein>
    <recommendedName>
        <fullName evidence="4">Transmembrane protein</fullName>
    </recommendedName>
</protein>
<dbReference type="OrthoDB" id="6645151at2759"/>
<keyword evidence="1" id="KW-1133">Transmembrane helix</keyword>
<keyword evidence="1" id="KW-0812">Transmembrane</keyword>
<feature type="transmembrane region" description="Helical" evidence="1">
    <location>
        <begin position="639"/>
        <end position="661"/>
    </location>
</feature>
<dbReference type="Proteomes" id="UP000479000">
    <property type="component" value="Unassembled WGS sequence"/>
</dbReference>
<feature type="transmembrane region" description="Helical" evidence="1">
    <location>
        <begin position="533"/>
        <end position="552"/>
    </location>
</feature>
<feature type="transmembrane region" description="Helical" evidence="1">
    <location>
        <begin position="268"/>
        <end position="286"/>
    </location>
</feature>
<reference evidence="2 3" key="1">
    <citation type="submission" date="2020-02" db="EMBL/GenBank/DDBJ databases">
        <authorList>
            <person name="Ferguson B K."/>
        </authorList>
    </citation>
    <scope>NUCLEOTIDE SEQUENCE [LARGE SCALE GENOMIC DNA]</scope>
</reference>
<dbReference type="EMBL" id="CADCXU010032114">
    <property type="protein sequence ID" value="CAB0017959.1"/>
    <property type="molecule type" value="Genomic_DNA"/>
</dbReference>
<name>A0A6H5HM59_9HEMI</name>
<evidence type="ECO:0000256" key="1">
    <source>
        <dbReference type="SAM" id="Phobius"/>
    </source>
</evidence>
<evidence type="ECO:0000313" key="3">
    <source>
        <dbReference type="Proteomes" id="UP000479000"/>
    </source>
</evidence>
<feature type="transmembrane region" description="Helical" evidence="1">
    <location>
        <begin position="342"/>
        <end position="362"/>
    </location>
</feature>